<feature type="transmembrane region" description="Helical" evidence="10">
    <location>
        <begin position="278"/>
        <end position="303"/>
    </location>
</feature>
<keyword evidence="14" id="KW-1185">Reference proteome</keyword>
<keyword evidence="7 10" id="KW-1133">Transmembrane helix</keyword>
<evidence type="ECO:0000256" key="1">
    <source>
        <dbReference type="ARBA" id="ARBA00007577"/>
    </source>
</evidence>
<comment type="caution">
    <text evidence="13">The sequence shown here is derived from an EMBL/GenBank/DDBJ whole genome shotgun (WGS) entry which is preliminary data.</text>
</comment>
<dbReference type="GO" id="GO:0005524">
    <property type="term" value="F:ATP binding"/>
    <property type="evidence" value="ECO:0007669"/>
    <property type="project" value="UniProtKB-KW"/>
</dbReference>
<evidence type="ECO:0000256" key="5">
    <source>
        <dbReference type="ARBA" id="ARBA00022741"/>
    </source>
</evidence>
<dbReference type="SMART" id="SM00382">
    <property type="entry name" value="AAA"/>
    <property type="match status" value="1"/>
</dbReference>
<dbReference type="PANTHER" id="PTHR45136:SF2">
    <property type="entry name" value="ABC TRANSPORTER DOMAIN-CONTAINING PROTEIN"/>
    <property type="match status" value="1"/>
</dbReference>
<dbReference type="InterPro" id="IPR003593">
    <property type="entry name" value="AAA+_ATPase"/>
</dbReference>
<dbReference type="Pfam" id="PF00664">
    <property type="entry name" value="ABC_membrane"/>
    <property type="match status" value="1"/>
</dbReference>
<feature type="domain" description="ABC transmembrane type-1" evidence="12">
    <location>
        <begin position="180"/>
        <end position="425"/>
    </location>
</feature>
<name>A0A835A3A4_9POAL</name>
<feature type="transmembrane region" description="Helical" evidence="10">
    <location>
        <begin position="361"/>
        <end position="384"/>
    </location>
</feature>
<feature type="domain" description="ABC transporter" evidence="11">
    <location>
        <begin position="460"/>
        <end position="696"/>
    </location>
</feature>
<comment type="similarity">
    <text evidence="1">Belongs to the ABC transporter superfamily. ABCB family. Multidrug resistance exporter (TC 3.A.1.201) subfamily.</text>
</comment>
<dbReference type="GO" id="GO:0140359">
    <property type="term" value="F:ABC-type transporter activity"/>
    <property type="evidence" value="ECO:0007669"/>
    <property type="project" value="InterPro"/>
</dbReference>
<dbReference type="EMBL" id="JACEFO010002629">
    <property type="protein sequence ID" value="KAF8653189.1"/>
    <property type="molecule type" value="Genomic_DNA"/>
</dbReference>
<keyword evidence="6" id="KW-0067">ATP-binding</keyword>
<dbReference type="InterPro" id="IPR017871">
    <property type="entry name" value="ABC_transporter-like_CS"/>
</dbReference>
<evidence type="ECO:0000256" key="8">
    <source>
        <dbReference type="ARBA" id="ARBA00023136"/>
    </source>
</evidence>
<evidence type="ECO:0000259" key="11">
    <source>
        <dbReference type="PROSITE" id="PS50893"/>
    </source>
</evidence>
<dbReference type="OrthoDB" id="6500128at2759"/>
<dbReference type="Pfam" id="PF00005">
    <property type="entry name" value="ABC_tran"/>
    <property type="match status" value="2"/>
</dbReference>
<dbReference type="InterPro" id="IPR011527">
    <property type="entry name" value="ABC1_TM_dom"/>
</dbReference>
<dbReference type="InterPro" id="IPR036640">
    <property type="entry name" value="ABC1_TM_sf"/>
</dbReference>
<dbReference type="AlphaFoldDB" id="A0A835A3A4"/>
<keyword evidence="4" id="KW-0677">Repeat</keyword>
<evidence type="ECO:0000256" key="9">
    <source>
        <dbReference type="ARBA" id="ARBA00023180"/>
    </source>
</evidence>
<dbReference type="SUPFAM" id="SSF90123">
    <property type="entry name" value="ABC transporter transmembrane region"/>
    <property type="match status" value="1"/>
</dbReference>
<evidence type="ECO:0000313" key="14">
    <source>
        <dbReference type="Proteomes" id="UP000636709"/>
    </source>
</evidence>
<feature type="transmembrane region" description="Helical" evidence="10">
    <location>
        <begin position="180"/>
        <end position="197"/>
    </location>
</feature>
<keyword evidence="2" id="KW-0813">Transport</keyword>
<evidence type="ECO:0000256" key="3">
    <source>
        <dbReference type="ARBA" id="ARBA00022692"/>
    </source>
</evidence>
<keyword evidence="9" id="KW-0325">Glycoprotein</keyword>
<keyword evidence="3 10" id="KW-0812">Transmembrane</keyword>
<dbReference type="InterPro" id="IPR027417">
    <property type="entry name" value="P-loop_NTPase"/>
</dbReference>
<dbReference type="GO" id="GO:0016020">
    <property type="term" value="C:membrane"/>
    <property type="evidence" value="ECO:0007669"/>
    <property type="project" value="InterPro"/>
</dbReference>
<keyword evidence="5" id="KW-0547">Nucleotide-binding</keyword>
<keyword evidence="8 10" id="KW-0472">Membrane</keyword>
<dbReference type="Proteomes" id="UP000636709">
    <property type="component" value="Unassembled WGS sequence"/>
</dbReference>
<dbReference type="PANTHER" id="PTHR45136">
    <property type="entry name" value="ABC TRANSPORTER DOMAIN-CONTAINING PROTEIN"/>
    <property type="match status" value="1"/>
</dbReference>
<dbReference type="SUPFAM" id="SSF52540">
    <property type="entry name" value="P-loop containing nucleoside triphosphate hydrolases"/>
    <property type="match status" value="2"/>
</dbReference>
<gene>
    <name evidence="13" type="ORF">HU200_062639</name>
</gene>
<dbReference type="CDD" id="cd03249">
    <property type="entry name" value="ABC_MTABC3_MDL1_MDL2"/>
    <property type="match status" value="1"/>
</dbReference>
<dbReference type="PROSITE" id="PS50929">
    <property type="entry name" value="ABC_TM1F"/>
    <property type="match status" value="1"/>
</dbReference>
<dbReference type="PROSITE" id="PS00211">
    <property type="entry name" value="ABC_TRANSPORTER_1"/>
    <property type="match status" value="1"/>
</dbReference>
<proteinExistence type="inferred from homology"/>
<dbReference type="CDD" id="cd18578">
    <property type="entry name" value="ABC_6TM_Pgp_ABCB1_D2_like"/>
    <property type="match status" value="1"/>
</dbReference>
<reference evidence="13" key="1">
    <citation type="submission" date="2020-07" db="EMBL/GenBank/DDBJ databases">
        <title>Genome sequence and genetic diversity analysis of an under-domesticated orphan crop, white fonio (Digitaria exilis).</title>
        <authorList>
            <person name="Bennetzen J.L."/>
            <person name="Chen S."/>
            <person name="Ma X."/>
            <person name="Wang X."/>
            <person name="Yssel A.E.J."/>
            <person name="Chaluvadi S.R."/>
            <person name="Johnson M."/>
            <person name="Gangashetty P."/>
            <person name="Hamidou F."/>
            <person name="Sanogo M.D."/>
            <person name="Zwaenepoel A."/>
            <person name="Wallace J."/>
            <person name="Van De Peer Y."/>
            <person name="Van Deynze A."/>
        </authorList>
    </citation>
    <scope>NUCLEOTIDE SEQUENCE</scope>
    <source>
        <tissue evidence="13">Leaves</tissue>
    </source>
</reference>
<dbReference type="GO" id="GO:0016887">
    <property type="term" value="F:ATP hydrolysis activity"/>
    <property type="evidence" value="ECO:0007669"/>
    <property type="project" value="InterPro"/>
</dbReference>
<accession>A0A835A3A4</accession>
<evidence type="ECO:0000256" key="4">
    <source>
        <dbReference type="ARBA" id="ARBA00022737"/>
    </source>
</evidence>
<dbReference type="Gene3D" id="3.40.50.300">
    <property type="entry name" value="P-loop containing nucleotide triphosphate hydrolases"/>
    <property type="match status" value="2"/>
</dbReference>
<evidence type="ECO:0000313" key="13">
    <source>
        <dbReference type="EMBL" id="KAF8653189.1"/>
    </source>
</evidence>
<protein>
    <submittedName>
        <fullName evidence="13">Uncharacterized protein</fullName>
    </submittedName>
</protein>
<evidence type="ECO:0000256" key="7">
    <source>
        <dbReference type="ARBA" id="ARBA00022989"/>
    </source>
</evidence>
<sequence length="705" mass="77107">MSGGQKQRIAIARAIIKSPRILLLDEATSALDTESEHIVQEALDLASAGRTTIIIAHRLSTIRNVDMIVVMQSGKVMELAAHDELIANEDGLYKSLAQLQQAFYSGEVDRVSGASYDAGQANGHNMNRRLSWPTGSSPAQSLMGDARVNDSTKKPTVGVPSFKSYYLTDHTEIKAKTRTYVLFFVALAVLSFLFYTIQHYNFGSMGENLTKRVREHMLTKLLTFEIGWFDRDENSTGAICSQLAKDANAVRSLVGDRMALVIETISSVLVSWTMGLVISWRLALVMIAVQPAIIVGCYTRHALLKNMSKKSMREQSKSSKLAADAISNFRTVTSFSSQDRILGLFEEAQDGPRKENIRQSWFTGLVLGTSVFLITCTWSIDFWYGTKLMVERHITTKELLQTFVIIVMTGRKIGEAASMTTDLAKGSDAVASLFAILDRETEIDSDNNVGYSPGEVNGQVKTLDVDFRYPSRPDVIVLKGFSLSLQPGNSMALVGKSGSGKSTIIGLIERFLCPVVGTVKIDNRDIRSYNLRALRQHIGLVRQEPTLFAGTIKENIIYGTETASEAEIESAAKSANAHDFICSLKDGYNTLCGERGFQLSGGQKQRVAIARAILKNPAILLLDEATSALDSASEKLMQKALDQVMVGRTSVVVAHRLSTIQNCEKITVLEGGGVVEDGTHASLMAKGPSGTYFGMIKMQQGGNQH</sequence>
<dbReference type="PROSITE" id="PS50893">
    <property type="entry name" value="ABC_TRANSPORTER_2"/>
    <property type="match status" value="1"/>
</dbReference>
<evidence type="ECO:0000259" key="12">
    <source>
        <dbReference type="PROSITE" id="PS50929"/>
    </source>
</evidence>
<evidence type="ECO:0000256" key="6">
    <source>
        <dbReference type="ARBA" id="ARBA00022840"/>
    </source>
</evidence>
<dbReference type="Gene3D" id="1.20.1560.10">
    <property type="entry name" value="ABC transporter type 1, transmembrane domain"/>
    <property type="match status" value="1"/>
</dbReference>
<dbReference type="FunFam" id="3.40.50.300:FF:000205">
    <property type="entry name" value="ABC transporter B family member 4"/>
    <property type="match status" value="1"/>
</dbReference>
<evidence type="ECO:0000256" key="2">
    <source>
        <dbReference type="ARBA" id="ARBA00022448"/>
    </source>
</evidence>
<organism evidence="13 14">
    <name type="scientific">Digitaria exilis</name>
    <dbReference type="NCBI Taxonomy" id="1010633"/>
    <lineage>
        <taxon>Eukaryota</taxon>
        <taxon>Viridiplantae</taxon>
        <taxon>Streptophyta</taxon>
        <taxon>Embryophyta</taxon>
        <taxon>Tracheophyta</taxon>
        <taxon>Spermatophyta</taxon>
        <taxon>Magnoliopsida</taxon>
        <taxon>Liliopsida</taxon>
        <taxon>Poales</taxon>
        <taxon>Poaceae</taxon>
        <taxon>PACMAD clade</taxon>
        <taxon>Panicoideae</taxon>
        <taxon>Panicodae</taxon>
        <taxon>Paniceae</taxon>
        <taxon>Anthephorinae</taxon>
        <taxon>Digitaria</taxon>
    </lineage>
</organism>
<dbReference type="InterPro" id="IPR003439">
    <property type="entry name" value="ABC_transporter-like_ATP-bd"/>
</dbReference>
<evidence type="ECO:0000256" key="10">
    <source>
        <dbReference type="SAM" id="Phobius"/>
    </source>
</evidence>